<dbReference type="Proteomes" id="UP000789860">
    <property type="component" value="Unassembled WGS sequence"/>
</dbReference>
<comment type="caution">
    <text evidence="1">The sequence shown here is derived from an EMBL/GenBank/DDBJ whole genome shotgun (WGS) entry which is preliminary data.</text>
</comment>
<evidence type="ECO:0000313" key="1">
    <source>
        <dbReference type="EMBL" id="CAG8639427.1"/>
    </source>
</evidence>
<dbReference type="EMBL" id="CAJVPM010021285">
    <property type="protein sequence ID" value="CAG8639427.1"/>
    <property type="molecule type" value="Genomic_DNA"/>
</dbReference>
<accession>A0ACA9N871</accession>
<keyword evidence="2" id="KW-1185">Reference proteome</keyword>
<sequence>LESNKARQPLSITVLRQYLLTKGHERERRNLLHKFPNNVAYRYQYLQNRLSNLQGKNHVPKHPEVFLDELYCHLHHTTNKTWVPHKGVVLELGHKLLIIIFDTIIVFWNCNTNKLEEEWNDILNFIKNSNITPNQNDYHGNFNSDHYSKNFVPITSSKKAKIIEWLENKQIFVSEKVYKSKLLEIVKRYKEKVLFAYIEIAKHYVKNEVSVSGPHNNLLEIRNKLLYAFVEKKSEDYMLLIDDELDNEIILVSDDESD</sequence>
<protein>
    <submittedName>
        <fullName evidence="1">5134_t:CDS:1</fullName>
    </submittedName>
</protein>
<proteinExistence type="predicted"/>
<name>A0ACA9N871_9GLOM</name>
<gene>
    <name evidence="1" type="ORF">SCALOS_LOCUS8269</name>
</gene>
<reference evidence="1" key="1">
    <citation type="submission" date="2021-06" db="EMBL/GenBank/DDBJ databases">
        <authorList>
            <person name="Kallberg Y."/>
            <person name="Tangrot J."/>
            <person name="Rosling A."/>
        </authorList>
    </citation>
    <scope>NUCLEOTIDE SEQUENCE</scope>
    <source>
        <strain evidence="1">AU212A</strain>
    </source>
</reference>
<organism evidence="1 2">
    <name type="scientific">Scutellospora calospora</name>
    <dbReference type="NCBI Taxonomy" id="85575"/>
    <lineage>
        <taxon>Eukaryota</taxon>
        <taxon>Fungi</taxon>
        <taxon>Fungi incertae sedis</taxon>
        <taxon>Mucoromycota</taxon>
        <taxon>Glomeromycotina</taxon>
        <taxon>Glomeromycetes</taxon>
        <taxon>Diversisporales</taxon>
        <taxon>Gigasporaceae</taxon>
        <taxon>Scutellospora</taxon>
    </lineage>
</organism>
<feature type="non-terminal residue" evidence="1">
    <location>
        <position position="1"/>
    </location>
</feature>
<evidence type="ECO:0000313" key="2">
    <source>
        <dbReference type="Proteomes" id="UP000789860"/>
    </source>
</evidence>